<dbReference type="Gene3D" id="2.180.10.10">
    <property type="entry name" value="RHS repeat-associated core"/>
    <property type="match status" value="1"/>
</dbReference>
<reference evidence="1 2" key="1">
    <citation type="submission" date="2016-10" db="EMBL/GenBank/DDBJ databases">
        <authorList>
            <person name="de Groot N.N."/>
        </authorList>
    </citation>
    <scope>NUCLEOTIDE SEQUENCE [LARGE SCALE GENOMIC DNA]</scope>
    <source>
        <strain evidence="1 2">DSM 16619</strain>
    </source>
</reference>
<accession>A0A1G6Z8Z6</accession>
<dbReference type="STRING" id="187868.SAMN05192589_11128"/>
<organism evidence="1 2">
    <name type="scientific">Paracidovorax valerianellae</name>
    <dbReference type="NCBI Taxonomy" id="187868"/>
    <lineage>
        <taxon>Bacteria</taxon>
        <taxon>Pseudomonadati</taxon>
        <taxon>Pseudomonadota</taxon>
        <taxon>Betaproteobacteria</taxon>
        <taxon>Burkholderiales</taxon>
        <taxon>Comamonadaceae</taxon>
        <taxon>Paracidovorax</taxon>
    </lineage>
</organism>
<keyword evidence="2" id="KW-1185">Reference proteome</keyword>
<dbReference type="Proteomes" id="UP000198781">
    <property type="component" value="Unassembled WGS sequence"/>
</dbReference>
<protein>
    <submittedName>
        <fullName evidence="1">RHS repeat-associated core domain-containing protein</fullName>
    </submittedName>
</protein>
<dbReference type="InterPro" id="IPR050708">
    <property type="entry name" value="T6SS_VgrG/RHS"/>
</dbReference>
<dbReference type="NCBIfam" id="TIGR03696">
    <property type="entry name" value="Rhs_assc_core"/>
    <property type="match status" value="1"/>
</dbReference>
<dbReference type="InterPro" id="IPR022385">
    <property type="entry name" value="Rhs_assc_core"/>
</dbReference>
<evidence type="ECO:0000313" key="1">
    <source>
        <dbReference type="EMBL" id="SDD99159.1"/>
    </source>
</evidence>
<dbReference type="AlphaFoldDB" id="A0A1G6Z8Z6"/>
<dbReference type="PRINTS" id="PR00394">
    <property type="entry name" value="RHSPROTEIN"/>
</dbReference>
<dbReference type="PANTHER" id="PTHR32305:SF15">
    <property type="entry name" value="PROTEIN RHSA-RELATED"/>
    <property type="match status" value="1"/>
</dbReference>
<name>A0A1G6Z8Z6_9BURK</name>
<dbReference type="PANTHER" id="PTHR32305">
    <property type="match status" value="1"/>
</dbReference>
<sequence>MFKSDARLSGSSNPAITTQTVYAEDGIDSTVLGQYGNRRSSNSAAPAGEMDSTEVIYLPTASGPMPVAAQINGRLYAIDADHLNTPRRLTNTQGQVAWQWLITGFGEANPTTGATGYSQSGQGSANYSEAIKFDLRYPGQVWDEETQLAYNLNRYYDREGGRYIQADPIGLDGGWNRYLYADGTPTNLIDPSGLASFMPGGGFGDSPLVDNGSSCSPIFQQPRVDDGGCISTGGGTNICIGPGSIRGVLPRSAAKIDPVVIREIEQIVRSGGSAFPLEAGAQLRAVAESFAGKIRNAGTAAQATHIRDVGLGAIDRLDRFDALTPAARQQLREIINGAFRP</sequence>
<dbReference type="EMBL" id="FMZC01000011">
    <property type="protein sequence ID" value="SDD99159.1"/>
    <property type="molecule type" value="Genomic_DNA"/>
</dbReference>
<gene>
    <name evidence="1" type="ORF">SAMN05192589_11128</name>
</gene>
<evidence type="ECO:0000313" key="2">
    <source>
        <dbReference type="Proteomes" id="UP000198781"/>
    </source>
</evidence>
<proteinExistence type="predicted"/>